<comment type="similarity">
    <text evidence="1">Belongs to the peptidase C2 family.</text>
</comment>
<dbReference type="InterPro" id="IPR054069">
    <property type="entry name" value="CAPN3/13-like_C_EFh"/>
</dbReference>
<evidence type="ECO:0000256" key="4">
    <source>
        <dbReference type="ARBA" id="ARBA00022737"/>
    </source>
</evidence>
<dbReference type="InterPro" id="IPR018247">
    <property type="entry name" value="EF_Hand_1_Ca_BS"/>
</dbReference>
<keyword evidence="3" id="KW-0479">Metal-binding</keyword>
<dbReference type="Gene3D" id="1.10.238.10">
    <property type="entry name" value="EF-hand"/>
    <property type="match status" value="1"/>
</dbReference>
<keyword evidence="6 9" id="KW-0788">Thiol protease</keyword>
<evidence type="ECO:0000256" key="3">
    <source>
        <dbReference type="ARBA" id="ARBA00022723"/>
    </source>
</evidence>
<evidence type="ECO:0000256" key="1">
    <source>
        <dbReference type="ARBA" id="ARBA00007623"/>
    </source>
</evidence>
<dbReference type="GO" id="GO:0004198">
    <property type="term" value="F:calcium-dependent cysteine-type endopeptidase activity"/>
    <property type="evidence" value="ECO:0007669"/>
    <property type="project" value="InterPro"/>
</dbReference>
<dbReference type="STRING" id="8078.ENSFHEP00000012037"/>
<dbReference type="InterPro" id="IPR000169">
    <property type="entry name" value="Pept_cys_AS"/>
</dbReference>
<reference evidence="12" key="1">
    <citation type="submission" date="2015-01" db="EMBL/GenBank/DDBJ databases">
        <title>EvidentialGene: Evidence-directed Construction of Complete mRNA Transcriptomes without Genomes.</title>
        <authorList>
            <person name="Gilbert D.G."/>
        </authorList>
    </citation>
    <scope>NUCLEOTIDE SEQUENCE</scope>
</reference>
<evidence type="ECO:0000256" key="8">
    <source>
        <dbReference type="PIRSR" id="PIRSR622684-1"/>
    </source>
</evidence>
<dbReference type="Pfam" id="PF01067">
    <property type="entry name" value="Calpain_III"/>
    <property type="match status" value="1"/>
</dbReference>
<dbReference type="PANTHER" id="PTHR10183">
    <property type="entry name" value="CALPAIN"/>
    <property type="match status" value="1"/>
</dbReference>
<dbReference type="GeneTree" id="ENSGT00940000160421"/>
<dbReference type="InterPro" id="IPR022684">
    <property type="entry name" value="Calpain_cysteine_protease"/>
</dbReference>
<keyword evidence="5 9" id="KW-0378">Hydrolase</keyword>
<protein>
    <submittedName>
        <fullName evidence="13">Calpain-1 catalytic subunit</fullName>
    </submittedName>
    <submittedName>
        <fullName evidence="12">Calpain-3</fullName>
    </submittedName>
</protein>
<dbReference type="Gene3D" id="2.60.120.380">
    <property type="match status" value="1"/>
</dbReference>
<dbReference type="InterPro" id="IPR038765">
    <property type="entry name" value="Papain-like_cys_pep_sf"/>
</dbReference>
<evidence type="ECO:0000256" key="9">
    <source>
        <dbReference type="PROSITE-ProRule" id="PRU00239"/>
    </source>
</evidence>
<dbReference type="InterPro" id="IPR011992">
    <property type="entry name" value="EF-hand-dom_pair"/>
</dbReference>
<dbReference type="SUPFAM" id="SSF54001">
    <property type="entry name" value="Cysteine proteinases"/>
    <property type="match status" value="1"/>
</dbReference>
<dbReference type="GO" id="GO:0005509">
    <property type="term" value="F:calcium ion binding"/>
    <property type="evidence" value="ECO:0007669"/>
    <property type="project" value="InterPro"/>
</dbReference>
<dbReference type="GO" id="GO:0006508">
    <property type="term" value="P:proteolysis"/>
    <property type="evidence" value="ECO:0007669"/>
    <property type="project" value="UniProtKB-KW"/>
</dbReference>
<evidence type="ECO:0000313" key="13">
    <source>
        <dbReference type="Ensembl" id="ENSFHEP00000012037.1"/>
    </source>
</evidence>
<keyword evidence="2 9" id="KW-0645">Protease</keyword>
<organism evidence="12">
    <name type="scientific">Fundulus heteroclitus</name>
    <name type="common">Killifish</name>
    <name type="synonym">Mummichog</name>
    <dbReference type="NCBI Taxonomy" id="8078"/>
    <lineage>
        <taxon>Eukaryota</taxon>
        <taxon>Metazoa</taxon>
        <taxon>Chordata</taxon>
        <taxon>Craniata</taxon>
        <taxon>Vertebrata</taxon>
        <taxon>Euteleostomi</taxon>
        <taxon>Actinopterygii</taxon>
        <taxon>Neopterygii</taxon>
        <taxon>Teleostei</taxon>
        <taxon>Neoteleostei</taxon>
        <taxon>Acanthomorphata</taxon>
        <taxon>Ovalentaria</taxon>
        <taxon>Atherinomorphae</taxon>
        <taxon>Cyprinodontiformes</taxon>
        <taxon>Fundulidae</taxon>
        <taxon>Fundulus</taxon>
    </lineage>
</organism>
<keyword evidence="14" id="KW-1185">Reference proteome</keyword>
<dbReference type="Gene3D" id="3.90.70.10">
    <property type="entry name" value="Cysteine proteinases"/>
    <property type="match status" value="1"/>
</dbReference>
<dbReference type="FunFam" id="1.10.238.10:FF:000175">
    <property type="entry name" value="Calpain 14"/>
    <property type="match status" value="1"/>
</dbReference>
<feature type="active site" evidence="8 9">
    <location>
        <position position="346"/>
    </location>
</feature>
<evidence type="ECO:0000256" key="7">
    <source>
        <dbReference type="ARBA" id="ARBA00022837"/>
    </source>
</evidence>
<dbReference type="Pfam" id="PF00648">
    <property type="entry name" value="Peptidase_C2"/>
    <property type="match status" value="1"/>
</dbReference>
<dbReference type="PROSITE" id="PS00139">
    <property type="entry name" value="THIOL_PROTEASE_CYS"/>
    <property type="match status" value="1"/>
</dbReference>
<proteinExistence type="inferred from homology"/>
<evidence type="ECO:0000256" key="2">
    <source>
        <dbReference type="ARBA" id="ARBA00022670"/>
    </source>
</evidence>
<dbReference type="GO" id="GO:0005737">
    <property type="term" value="C:cytoplasm"/>
    <property type="evidence" value="ECO:0007669"/>
    <property type="project" value="TreeGrafter"/>
</dbReference>
<dbReference type="SMART" id="SM00720">
    <property type="entry name" value="calpain_III"/>
    <property type="match status" value="1"/>
</dbReference>
<sequence length="778" mass="88560">MFVPGLRQTAKLFLYGYRSLSREKKTRRRRRRRRRKRRGCFAVSKKIEQLPSPEETEHLLEHQLLSSPCFSPESVSQSLKTAAMPLRGVSQSIMRARQKKGGCGTIKNPETFAQQNYQQLKEYFLIKNMRFIDDTFPPDNTSIGVGKLDPADLAQVEWLRPAKIVTNPFFVLDGVSRFDFGQGKVGNCWFLASLGSLTFHKEIFEMVVPLEQPISGKDYCGLFHFRFWRFGKWVDVVIDDKLPTIKGKTIFARSKDECEFWPALLEKAYAKVCGSYADMSSGTPAEAMRDFTGGVHMCIPLSEPSADLWKLLCRAALAKTFMSCSTIPKEDDTTGPTFSNGLVPGHAYTVTGLKELMSQGKAVRLVRLWNPWGYGEWTGDWSDLSPLWQTVSTHDREKCLSVENDGEFWMNIEDCCKYYTSISVCGLSPDFLDENPGCHWKTSMYENRWVAGTTAGGCINNRETFWTNPQYRIKVYGKPNSSQSKNTLVSLMQKPDKRNRRMVKNLFIGFTIYEVSEKDETTSGKFPASFFSRKTPVAQTKTFTNAREVMEFLNLKPGEYLIVPSTLHPNETASFLLTIFSREETQCYENSGRSFNDPVEKVKKEKSGQNIECKKQISRQYSDKYEEVDADQLQSLLNENILKGDLRSGGFSIDACRSMVALMDTSVTGKLNNQEFVHLWNKIMKYKEVFSKMDVSQTGSLSLVELRNAIKASGMSVSDDLLNLMAVRYGATSGHMSLENFISLILRLNCMNKVFETLSDGKTLRFSKLEWMSLSMYN</sequence>
<evidence type="ECO:0000256" key="5">
    <source>
        <dbReference type="ARBA" id="ARBA00022801"/>
    </source>
</evidence>
<evidence type="ECO:0000256" key="6">
    <source>
        <dbReference type="ARBA" id="ARBA00022807"/>
    </source>
</evidence>
<evidence type="ECO:0000259" key="11">
    <source>
        <dbReference type="PROSITE" id="PS50222"/>
    </source>
</evidence>
<evidence type="ECO:0000313" key="12">
    <source>
        <dbReference type="EMBL" id="JAR45190.1"/>
    </source>
</evidence>
<dbReference type="PROSITE" id="PS00018">
    <property type="entry name" value="EF_HAND_1"/>
    <property type="match status" value="1"/>
</dbReference>
<dbReference type="SUPFAM" id="SSF49758">
    <property type="entry name" value="Calpain large subunit, middle domain (domain III)"/>
    <property type="match status" value="1"/>
</dbReference>
<dbReference type="InterPro" id="IPR022682">
    <property type="entry name" value="Calpain_domain_III"/>
</dbReference>
<keyword evidence="4" id="KW-0677">Repeat</keyword>
<dbReference type="PROSITE" id="PS50203">
    <property type="entry name" value="CALPAIN_CAT"/>
    <property type="match status" value="1"/>
</dbReference>
<dbReference type="InterPro" id="IPR002048">
    <property type="entry name" value="EF_hand_dom"/>
</dbReference>
<dbReference type="SMART" id="SM00230">
    <property type="entry name" value="CysPc"/>
    <property type="match status" value="1"/>
</dbReference>
<dbReference type="InterPro" id="IPR022683">
    <property type="entry name" value="Calpain_III"/>
</dbReference>
<reference evidence="13" key="2">
    <citation type="submission" date="2025-05" db="UniProtKB">
        <authorList>
            <consortium name="Ensembl"/>
        </authorList>
    </citation>
    <scope>IDENTIFICATION</scope>
</reference>
<dbReference type="PRINTS" id="PR00704">
    <property type="entry name" value="CALPAIN"/>
</dbReference>
<dbReference type="SUPFAM" id="SSF47473">
    <property type="entry name" value="EF-hand"/>
    <property type="match status" value="1"/>
</dbReference>
<dbReference type="AlphaFoldDB" id="A0A146XSY6"/>
<dbReference type="Pfam" id="PF21875">
    <property type="entry name" value="CAPN13-like_C_EFh"/>
    <property type="match status" value="1"/>
</dbReference>
<dbReference type="EMBL" id="GCES01041133">
    <property type="protein sequence ID" value="JAR45190.1"/>
    <property type="molecule type" value="Transcribed_RNA"/>
</dbReference>
<dbReference type="FunFam" id="2.60.120.380:FF:000001">
    <property type="entry name" value="Calpain-1 catalytic subunit"/>
    <property type="match status" value="1"/>
</dbReference>
<dbReference type="CDD" id="cd00214">
    <property type="entry name" value="Calpain_III"/>
    <property type="match status" value="1"/>
</dbReference>
<dbReference type="CDD" id="cd16195">
    <property type="entry name" value="EFh_PEF_CAPN13_14"/>
    <property type="match status" value="1"/>
</dbReference>
<feature type="active site" evidence="8 9">
    <location>
        <position position="370"/>
    </location>
</feature>
<dbReference type="PROSITE" id="PS50222">
    <property type="entry name" value="EF_HAND_2"/>
    <property type="match status" value="1"/>
</dbReference>
<dbReference type="CDD" id="cd00044">
    <property type="entry name" value="CysPc"/>
    <property type="match status" value="1"/>
</dbReference>
<dbReference type="InterPro" id="IPR001300">
    <property type="entry name" value="Peptidase_C2_calpain_cat"/>
</dbReference>
<feature type="domain" description="EF-hand" evidence="11">
    <location>
        <begin position="681"/>
        <end position="716"/>
    </location>
</feature>
<dbReference type="PANTHER" id="PTHR10183:SF302">
    <property type="entry name" value="CALPAIN-14"/>
    <property type="match status" value="1"/>
</dbReference>
<dbReference type="InterPro" id="IPR033883">
    <property type="entry name" value="C2_III"/>
</dbReference>
<dbReference type="Ensembl" id="ENSFHET00000031832.1">
    <property type="protein sequence ID" value="ENSFHEP00000012037.1"/>
    <property type="gene ID" value="ENSFHEG00000013493.1"/>
</dbReference>
<evidence type="ECO:0000259" key="10">
    <source>
        <dbReference type="PROSITE" id="PS50203"/>
    </source>
</evidence>
<dbReference type="InterPro" id="IPR036213">
    <property type="entry name" value="Calpain_III_sf"/>
</dbReference>
<keyword evidence="7" id="KW-0106">Calcium</keyword>
<feature type="domain" description="Calpain catalytic" evidence="10">
    <location>
        <begin position="130"/>
        <end position="428"/>
    </location>
</feature>
<dbReference type="Proteomes" id="UP000265000">
    <property type="component" value="Unplaced"/>
</dbReference>
<dbReference type="FunFam" id="3.90.70.10:FF:000054">
    <property type="entry name" value="Calpain 14"/>
    <property type="match status" value="1"/>
</dbReference>
<evidence type="ECO:0000313" key="14">
    <source>
        <dbReference type="Proteomes" id="UP000265000"/>
    </source>
</evidence>
<feature type="active site" evidence="8 9">
    <location>
        <position position="188"/>
    </location>
</feature>
<accession>A0A146XSY6</accession>
<name>A0A146XSY6_FUNHE</name>